<keyword evidence="10" id="KW-1185">Reference proteome</keyword>
<evidence type="ECO:0000256" key="1">
    <source>
        <dbReference type="ARBA" id="ARBA00004613"/>
    </source>
</evidence>
<dbReference type="PANTHER" id="PTHR16551">
    <property type="entry name" value="AGOUTI RELATED"/>
    <property type="match status" value="1"/>
</dbReference>
<dbReference type="SMART" id="SM00792">
    <property type="entry name" value="Agouti"/>
    <property type="match status" value="1"/>
</dbReference>
<dbReference type="GO" id="GO:2000253">
    <property type="term" value="P:positive regulation of feeding behavior"/>
    <property type="evidence" value="ECO:0007669"/>
    <property type="project" value="TreeGrafter"/>
</dbReference>
<feature type="region of interest" description="Disordered" evidence="7">
    <location>
        <begin position="52"/>
        <end position="81"/>
    </location>
</feature>
<accession>A0A9D3QIR9</accession>
<feature type="compositionally biased region" description="Basic and acidic residues" evidence="7">
    <location>
        <begin position="60"/>
        <end position="75"/>
    </location>
</feature>
<dbReference type="AlphaFoldDB" id="A0A9D3QIR9"/>
<evidence type="ECO:0000259" key="8">
    <source>
        <dbReference type="PROSITE" id="PS51150"/>
    </source>
</evidence>
<dbReference type="Gene3D" id="4.10.760.10">
    <property type="entry name" value="Agouti domain"/>
    <property type="match status" value="1"/>
</dbReference>
<dbReference type="GO" id="GO:0008343">
    <property type="term" value="P:adult feeding behavior"/>
    <property type="evidence" value="ECO:0007669"/>
    <property type="project" value="TreeGrafter"/>
</dbReference>
<comment type="caution">
    <text evidence="9">The sequence shown here is derived from an EMBL/GenBank/DDBJ whole genome shotgun (WGS) entry which is preliminary data.</text>
</comment>
<keyword evidence="3" id="KW-0732">Signal</keyword>
<feature type="domain" description="Agouti" evidence="8">
    <location>
        <begin position="121"/>
        <end position="159"/>
    </location>
</feature>
<evidence type="ECO:0000256" key="6">
    <source>
        <dbReference type="PROSITE-ProRule" id="PRU00494"/>
    </source>
</evidence>
<dbReference type="PROSITE" id="PS51150">
    <property type="entry name" value="AGOUTI_2"/>
    <property type="match status" value="1"/>
</dbReference>
<comment type="subcellular location">
    <subcellularLocation>
        <location evidence="1">Secreted</location>
    </subcellularLocation>
</comment>
<feature type="disulfide bond" evidence="6">
    <location>
        <begin position="138"/>
        <end position="159"/>
    </location>
</feature>
<evidence type="ECO:0000313" key="9">
    <source>
        <dbReference type="EMBL" id="KAG7488283.1"/>
    </source>
</evidence>
<sequence length="163" mass="18353">MPSRTLCLDLPIGTRELLGGGNELGSYICRDTMLADVSHPKGESETLRICHQPRKPSMMDPRDMQKNTDADESLKDPPSVETGVWIQGKTKTLFARRGVQEQQRLRAAKTKPELVAPVKRCSRVMESCVPNTPCCDPCASCHCRFFNAICYCWRLGRHCQKKT</sequence>
<dbReference type="Proteomes" id="UP001046870">
    <property type="component" value="Chromosome 2"/>
</dbReference>
<feature type="disulfide bond" evidence="6">
    <location>
        <begin position="143"/>
        <end position="150"/>
    </location>
</feature>
<feature type="disulfide bond" evidence="6">
    <location>
        <begin position="134"/>
        <end position="152"/>
    </location>
</feature>
<dbReference type="PANTHER" id="PTHR16551:SF5">
    <property type="entry name" value="AGOUTI-RELATED PEPTIDE 2"/>
    <property type="match status" value="1"/>
</dbReference>
<dbReference type="Pfam" id="PF05039">
    <property type="entry name" value="Agouti"/>
    <property type="match status" value="1"/>
</dbReference>
<evidence type="ECO:0000256" key="7">
    <source>
        <dbReference type="SAM" id="MobiDB-lite"/>
    </source>
</evidence>
<dbReference type="OrthoDB" id="8717782at2759"/>
<dbReference type="InterPro" id="IPR036836">
    <property type="entry name" value="Agouti_dom_sf"/>
</dbReference>
<evidence type="ECO:0000313" key="10">
    <source>
        <dbReference type="Proteomes" id="UP001046870"/>
    </source>
</evidence>
<dbReference type="GO" id="GO:0070996">
    <property type="term" value="F:type 1 melanocortin receptor binding"/>
    <property type="evidence" value="ECO:0007669"/>
    <property type="project" value="TreeGrafter"/>
</dbReference>
<dbReference type="SUPFAM" id="SSF57055">
    <property type="entry name" value="Agouti-related protein"/>
    <property type="match status" value="1"/>
</dbReference>
<keyword evidence="4" id="KW-0960">Knottin</keyword>
<dbReference type="InterPro" id="IPR007733">
    <property type="entry name" value="Agouti"/>
</dbReference>
<evidence type="ECO:0000256" key="4">
    <source>
        <dbReference type="ARBA" id="ARBA00022854"/>
    </source>
</evidence>
<dbReference type="GO" id="GO:0005184">
    <property type="term" value="F:neuropeptide hormone activity"/>
    <property type="evidence" value="ECO:0007669"/>
    <property type="project" value="TreeGrafter"/>
</dbReference>
<evidence type="ECO:0000256" key="2">
    <source>
        <dbReference type="ARBA" id="ARBA00022525"/>
    </source>
</evidence>
<organism evidence="9 10">
    <name type="scientific">Megalops atlanticus</name>
    <name type="common">Tarpon</name>
    <name type="synonym">Clupea gigantea</name>
    <dbReference type="NCBI Taxonomy" id="7932"/>
    <lineage>
        <taxon>Eukaryota</taxon>
        <taxon>Metazoa</taxon>
        <taxon>Chordata</taxon>
        <taxon>Craniata</taxon>
        <taxon>Vertebrata</taxon>
        <taxon>Euteleostomi</taxon>
        <taxon>Actinopterygii</taxon>
        <taxon>Neopterygii</taxon>
        <taxon>Teleostei</taxon>
        <taxon>Elopiformes</taxon>
        <taxon>Megalopidae</taxon>
        <taxon>Megalops</taxon>
    </lineage>
</organism>
<dbReference type="EMBL" id="JAFDVH010000002">
    <property type="protein sequence ID" value="KAG7488283.1"/>
    <property type="molecule type" value="Genomic_DNA"/>
</dbReference>
<proteinExistence type="predicted"/>
<comment type="caution">
    <text evidence="6">Lacks conserved residue(s) required for the propagation of feature annotation.</text>
</comment>
<keyword evidence="5 6" id="KW-1015">Disulfide bond</keyword>
<gene>
    <name evidence="9" type="ORF">MATL_G00033530</name>
</gene>
<reference evidence="9" key="1">
    <citation type="submission" date="2021-01" db="EMBL/GenBank/DDBJ databases">
        <authorList>
            <person name="Zahm M."/>
            <person name="Roques C."/>
            <person name="Cabau C."/>
            <person name="Klopp C."/>
            <person name="Donnadieu C."/>
            <person name="Jouanno E."/>
            <person name="Lampietro C."/>
            <person name="Louis A."/>
            <person name="Herpin A."/>
            <person name="Echchiki A."/>
            <person name="Berthelot C."/>
            <person name="Parey E."/>
            <person name="Roest-Crollius H."/>
            <person name="Braasch I."/>
            <person name="Postlethwait J."/>
            <person name="Bobe J."/>
            <person name="Montfort J."/>
            <person name="Bouchez O."/>
            <person name="Begum T."/>
            <person name="Mejri S."/>
            <person name="Adams A."/>
            <person name="Chen W.-J."/>
            <person name="Guiguen Y."/>
        </authorList>
    </citation>
    <scope>NUCLEOTIDE SEQUENCE</scope>
    <source>
        <strain evidence="9">YG-15Mar2019-1</strain>
        <tissue evidence="9">Brain</tissue>
    </source>
</reference>
<dbReference type="GO" id="GO:0009755">
    <property type="term" value="P:hormone-mediated signaling pathway"/>
    <property type="evidence" value="ECO:0007669"/>
    <property type="project" value="InterPro"/>
</dbReference>
<dbReference type="GO" id="GO:0005615">
    <property type="term" value="C:extracellular space"/>
    <property type="evidence" value="ECO:0007669"/>
    <property type="project" value="TreeGrafter"/>
</dbReference>
<evidence type="ECO:0000256" key="5">
    <source>
        <dbReference type="ARBA" id="ARBA00023157"/>
    </source>
</evidence>
<keyword evidence="2" id="KW-0964">Secreted</keyword>
<dbReference type="InterPro" id="IPR027300">
    <property type="entry name" value="Agouti_dom"/>
</dbReference>
<name>A0A9D3QIR9_MEGAT</name>
<evidence type="ECO:0000256" key="3">
    <source>
        <dbReference type="ARBA" id="ARBA00022729"/>
    </source>
</evidence>
<dbReference type="GO" id="GO:0007218">
    <property type="term" value="P:neuropeptide signaling pathway"/>
    <property type="evidence" value="ECO:0007669"/>
    <property type="project" value="TreeGrafter"/>
</dbReference>
<protein>
    <recommendedName>
        <fullName evidence="8">Agouti domain-containing protein</fullName>
    </recommendedName>
</protein>